<evidence type="ECO:0000256" key="1">
    <source>
        <dbReference type="ARBA" id="ARBA00003720"/>
    </source>
</evidence>
<dbReference type="OrthoDB" id="9764638at2"/>
<keyword evidence="18" id="KW-1185">Reference proteome</keyword>
<evidence type="ECO:0000256" key="6">
    <source>
        <dbReference type="ARBA" id="ARBA00022679"/>
    </source>
</evidence>
<evidence type="ECO:0000256" key="12">
    <source>
        <dbReference type="ARBA" id="ARBA00048527"/>
    </source>
</evidence>
<dbReference type="InterPro" id="IPR020613">
    <property type="entry name" value="Thiolase_CS"/>
</dbReference>
<comment type="pathway">
    <text evidence="2">Aromatic compound metabolism; beta-ketoadipate pathway; acetyl-CoA and succinyl-CoA from 3-oxoadipate: step 2/2.</text>
</comment>
<dbReference type="InterPro" id="IPR020617">
    <property type="entry name" value="Thiolase_C"/>
</dbReference>
<keyword evidence="6 14" id="KW-0808">Transferase</keyword>
<sequence length="400" mass="41665">MTQAYICDYIRTPIGRFGGALAPVRADDLGAVPLRALMARHDIDWATVDEVYFGCANQAGEDNRNVARMSALLAGLPETVPGSTVNRLCGSGMDALILAARSIKAGEADMIIAGGVESMSRAPFVMPKATSAYSRANEIHDTTIGWRFVNPLMKSQYGVDSMPETAENVAEDFNVSREDQDAFALRSQHKAGVAMENGTLAQEITPVTIPQRKGEAVVVDTDEHPRPQTTAEALAKLRAPFREGGSVTAGNASGVNDGAAALIIANEDAIKRHGLTPIARVMGGASAGVAPRIMGFGPAPASQKLMARLGLTADSFDVIELNEAFASQGLATLRALGVADDDARVNPNGGAIALGHPLGMSGARIAGTAALQMQRTGGKYALATMCIGVGQGIAVALERV</sequence>
<dbReference type="FunFam" id="3.40.47.10:FF:000010">
    <property type="entry name" value="Acetyl-CoA acetyltransferase (Thiolase)"/>
    <property type="match status" value="1"/>
</dbReference>
<dbReference type="RefSeq" id="WP_106358327.1">
    <property type="nucleotide sequence ID" value="NZ_PVTP01000009.1"/>
</dbReference>
<name>A0A2T0VWF8_9RHOB</name>
<dbReference type="Gene3D" id="3.40.47.10">
    <property type="match status" value="1"/>
</dbReference>
<dbReference type="NCBIfam" id="TIGR01930">
    <property type="entry name" value="AcCoA-C-Actrans"/>
    <property type="match status" value="1"/>
</dbReference>
<dbReference type="InterPro" id="IPR020616">
    <property type="entry name" value="Thiolase_N"/>
</dbReference>
<organism evidence="17 18">
    <name type="scientific">Yoonia maritima</name>
    <dbReference type="NCBI Taxonomy" id="1435347"/>
    <lineage>
        <taxon>Bacteria</taxon>
        <taxon>Pseudomonadati</taxon>
        <taxon>Pseudomonadota</taxon>
        <taxon>Alphaproteobacteria</taxon>
        <taxon>Rhodobacterales</taxon>
        <taxon>Paracoccaceae</taxon>
        <taxon>Yoonia</taxon>
    </lineage>
</organism>
<gene>
    <name evidence="17" type="ORF">CLV80_1093</name>
</gene>
<dbReference type="Proteomes" id="UP000238007">
    <property type="component" value="Unassembled WGS sequence"/>
</dbReference>
<dbReference type="NCBIfam" id="TIGR02430">
    <property type="entry name" value="pcaF"/>
    <property type="match status" value="1"/>
</dbReference>
<dbReference type="EMBL" id="PVTP01000009">
    <property type="protein sequence ID" value="PRY76205.1"/>
    <property type="molecule type" value="Genomic_DNA"/>
</dbReference>
<dbReference type="PANTHER" id="PTHR18919:SF107">
    <property type="entry name" value="ACETYL-COA ACETYLTRANSFERASE, CYTOSOLIC"/>
    <property type="match status" value="1"/>
</dbReference>
<dbReference type="GO" id="GO:0033812">
    <property type="term" value="F:3-oxoadipyl-CoA thiolase activity"/>
    <property type="evidence" value="ECO:0007669"/>
    <property type="project" value="UniProtKB-EC"/>
</dbReference>
<accession>A0A2T0VWF8</accession>
<dbReference type="AlphaFoldDB" id="A0A2T0VWF8"/>
<feature type="domain" description="Thiolase C-terminal" evidence="16">
    <location>
        <begin position="276"/>
        <end position="399"/>
    </location>
</feature>
<evidence type="ECO:0000313" key="17">
    <source>
        <dbReference type="EMBL" id="PRY76205.1"/>
    </source>
</evidence>
<evidence type="ECO:0000256" key="4">
    <source>
        <dbReference type="ARBA" id="ARBA00012233"/>
    </source>
</evidence>
<comment type="pathway">
    <text evidence="10">Metabolic intermediate biosynthesis; (R)-mevalonate biosynthesis; (R)-mevalonate from acetyl-CoA: step 1/3.</text>
</comment>
<evidence type="ECO:0000256" key="14">
    <source>
        <dbReference type="RuleBase" id="RU003557"/>
    </source>
</evidence>
<evidence type="ECO:0000256" key="10">
    <source>
        <dbReference type="ARBA" id="ARBA00037924"/>
    </source>
</evidence>
<feature type="domain" description="Thiolase N-terminal" evidence="15">
    <location>
        <begin position="5"/>
        <end position="268"/>
    </location>
</feature>
<feature type="active site" description="Proton acceptor" evidence="13">
    <location>
        <position position="356"/>
    </location>
</feature>
<proteinExistence type="inferred from homology"/>
<evidence type="ECO:0000256" key="13">
    <source>
        <dbReference type="PIRSR" id="PIRSR000429-1"/>
    </source>
</evidence>
<feature type="active site" description="Proton acceptor" evidence="13">
    <location>
        <position position="386"/>
    </location>
</feature>
<dbReference type="EC" id="2.3.1.174" evidence="4"/>
<evidence type="ECO:0000256" key="8">
    <source>
        <dbReference type="ARBA" id="ARBA00022797"/>
    </source>
</evidence>
<dbReference type="GO" id="GO:0042619">
    <property type="term" value="P:poly-hydroxybutyrate biosynthetic process"/>
    <property type="evidence" value="ECO:0007669"/>
    <property type="project" value="UniProtKB-KW"/>
</dbReference>
<protein>
    <recommendedName>
        <fullName evidence="5">Beta-ketoadipyl-CoA thiolase</fullName>
        <ecNumber evidence="4">2.3.1.174</ecNumber>
    </recommendedName>
    <alternativeName>
        <fullName evidence="11">3-oxoadipyl-CoA thiolase</fullName>
    </alternativeName>
</protein>
<keyword evidence="7" id="KW-0583">PHB biosynthesis</keyword>
<dbReference type="InterPro" id="IPR020610">
    <property type="entry name" value="Thiolase_AS"/>
</dbReference>
<dbReference type="InterPro" id="IPR016039">
    <property type="entry name" value="Thiolase-like"/>
</dbReference>
<reference evidence="17 18" key="1">
    <citation type="submission" date="2018-03" db="EMBL/GenBank/DDBJ databases">
        <title>Genomic Encyclopedia of Archaeal and Bacterial Type Strains, Phase II (KMG-II): from individual species to whole genera.</title>
        <authorList>
            <person name="Goeker M."/>
        </authorList>
    </citation>
    <scope>NUCLEOTIDE SEQUENCE [LARGE SCALE GENOMIC DNA]</scope>
    <source>
        <strain evidence="17 18">DSM 101533</strain>
    </source>
</reference>
<dbReference type="PIRSF" id="PIRSF000429">
    <property type="entry name" value="Ac-CoA_Ac_transf"/>
    <property type="match status" value="1"/>
</dbReference>
<comment type="caution">
    <text evidence="17">The sequence shown here is derived from an EMBL/GenBank/DDBJ whole genome shotgun (WGS) entry which is preliminary data.</text>
</comment>
<evidence type="ECO:0000259" key="15">
    <source>
        <dbReference type="Pfam" id="PF00108"/>
    </source>
</evidence>
<dbReference type="PROSITE" id="PS00099">
    <property type="entry name" value="THIOLASE_3"/>
    <property type="match status" value="1"/>
</dbReference>
<dbReference type="CDD" id="cd00751">
    <property type="entry name" value="thiolase"/>
    <property type="match status" value="1"/>
</dbReference>
<dbReference type="InterPro" id="IPR012793">
    <property type="entry name" value="PcaF"/>
</dbReference>
<feature type="active site" description="Acyl-thioester intermediate" evidence="13">
    <location>
        <position position="89"/>
    </location>
</feature>
<evidence type="ECO:0000256" key="3">
    <source>
        <dbReference type="ARBA" id="ARBA00010982"/>
    </source>
</evidence>
<dbReference type="Pfam" id="PF00108">
    <property type="entry name" value="Thiolase_N"/>
    <property type="match status" value="1"/>
</dbReference>
<dbReference type="InterPro" id="IPR002155">
    <property type="entry name" value="Thiolase"/>
</dbReference>
<evidence type="ECO:0000256" key="5">
    <source>
        <dbReference type="ARBA" id="ARBA00016181"/>
    </source>
</evidence>
<evidence type="ECO:0000256" key="7">
    <source>
        <dbReference type="ARBA" id="ARBA00022752"/>
    </source>
</evidence>
<evidence type="ECO:0000313" key="18">
    <source>
        <dbReference type="Proteomes" id="UP000238007"/>
    </source>
</evidence>
<dbReference type="PROSITE" id="PS00737">
    <property type="entry name" value="THIOLASE_2"/>
    <property type="match status" value="1"/>
</dbReference>
<comment type="similarity">
    <text evidence="3 14">Belongs to the thiolase-like superfamily. Thiolase family.</text>
</comment>
<dbReference type="GO" id="GO:0019619">
    <property type="term" value="P:3,4-dihydroxybenzoate catabolic process"/>
    <property type="evidence" value="ECO:0007669"/>
    <property type="project" value="InterPro"/>
</dbReference>
<dbReference type="SUPFAM" id="SSF53901">
    <property type="entry name" value="Thiolase-like"/>
    <property type="match status" value="2"/>
</dbReference>
<keyword evidence="9 14" id="KW-0012">Acyltransferase</keyword>
<dbReference type="PROSITE" id="PS00098">
    <property type="entry name" value="THIOLASE_1"/>
    <property type="match status" value="1"/>
</dbReference>
<evidence type="ECO:0000256" key="11">
    <source>
        <dbReference type="ARBA" id="ARBA00041222"/>
    </source>
</evidence>
<comment type="function">
    <text evidence="1">Catalyzes thiolytic cleavage of beta-ketoadipyl-CoA to succinyl-CoA and acetyl-CoA.</text>
</comment>
<evidence type="ECO:0000256" key="9">
    <source>
        <dbReference type="ARBA" id="ARBA00023315"/>
    </source>
</evidence>
<evidence type="ECO:0000259" key="16">
    <source>
        <dbReference type="Pfam" id="PF02803"/>
    </source>
</evidence>
<comment type="catalytic activity">
    <reaction evidence="12">
        <text>succinyl-CoA + acetyl-CoA = 3-oxoadipyl-CoA + CoA</text>
        <dbReference type="Rhea" id="RHEA:19481"/>
        <dbReference type="ChEBI" id="CHEBI:57287"/>
        <dbReference type="ChEBI" id="CHEBI:57288"/>
        <dbReference type="ChEBI" id="CHEBI:57292"/>
        <dbReference type="ChEBI" id="CHEBI:57348"/>
        <dbReference type="EC" id="2.3.1.174"/>
    </reaction>
</comment>
<dbReference type="Pfam" id="PF02803">
    <property type="entry name" value="Thiolase_C"/>
    <property type="match status" value="1"/>
</dbReference>
<evidence type="ECO:0000256" key="2">
    <source>
        <dbReference type="ARBA" id="ARBA00005071"/>
    </source>
</evidence>
<dbReference type="InterPro" id="IPR020615">
    <property type="entry name" value="Thiolase_acyl_enz_int_AS"/>
</dbReference>
<dbReference type="NCBIfam" id="NF006551">
    <property type="entry name" value="PRK09050.1"/>
    <property type="match status" value="1"/>
</dbReference>
<dbReference type="PANTHER" id="PTHR18919">
    <property type="entry name" value="ACETYL-COA C-ACYLTRANSFERASE"/>
    <property type="match status" value="1"/>
</dbReference>
<keyword evidence="8" id="KW-0058">Aromatic hydrocarbons catabolism</keyword>